<evidence type="ECO:0000313" key="3">
    <source>
        <dbReference type="Proteomes" id="UP000277579"/>
    </source>
</evidence>
<dbReference type="RefSeq" id="WP_121375706.1">
    <property type="nucleotide sequence ID" value="NZ_RBLC01000001.1"/>
</dbReference>
<sequence>MIKLNLQPIFKIKGITKPVKYLVDQGHSGSYANGVVNDKLVSIPFWKLEMLCIDFNCTPNDLFDFIPDKDQQLPENHALFTISKSEAIGEIHKLLNDLPVSKIQELYGILKSGKE</sequence>
<dbReference type="EMBL" id="RBLC01000001">
    <property type="protein sequence ID" value="RKS26381.1"/>
    <property type="molecule type" value="Genomic_DNA"/>
</dbReference>
<reference evidence="2 3" key="1">
    <citation type="submission" date="2018-10" db="EMBL/GenBank/DDBJ databases">
        <title>Genomic Encyclopedia of Archaeal and Bacterial Type Strains, Phase II (KMG-II): from individual species to whole genera.</title>
        <authorList>
            <person name="Goeker M."/>
        </authorList>
    </citation>
    <scope>NUCLEOTIDE SEQUENCE [LARGE SCALE GENOMIC DNA]</scope>
    <source>
        <strain evidence="2 3">DSM 29537</strain>
    </source>
</reference>
<accession>A0A495MK88</accession>
<dbReference type="GO" id="GO:0003677">
    <property type="term" value="F:DNA binding"/>
    <property type="evidence" value="ECO:0007669"/>
    <property type="project" value="UniProtKB-KW"/>
</dbReference>
<feature type="domain" description="HTH cro/C1-type" evidence="1">
    <location>
        <begin position="27"/>
        <end position="68"/>
    </location>
</feature>
<evidence type="ECO:0000313" key="2">
    <source>
        <dbReference type="EMBL" id="RKS26381.1"/>
    </source>
</evidence>
<name>A0A495MK88_9FLAO</name>
<proteinExistence type="predicted"/>
<evidence type="ECO:0000259" key="1">
    <source>
        <dbReference type="Pfam" id="PF13443"/>
    </source>
</evidence>
<organism evidence="2 3">
    <name type="scientific">Flavobacterium endophyticum</name>
    <dbReference type="NCBI Taxonomy" id="1540163"/>
    <lineage>
        <taxon>Bacteria</taxon>
        <taxon>Pseudomonadati</taxon>
        <taxon>Bacteroidota</taxon>
        <taxon>Flavobacteriia</taxon>
        <taxon>Flavobacteriales</taxon>
        <taxon>Flavobacteriaceae</taxon>
        <taxon>Flavobacterium</taxon>
    </lineage>
</organism>
<dbReference type="AlphaFoldDB" id="A0A495MK88"/>
<comment type="caution">
    <text evidence="2">The sequence shown here is derived from an EMBL/GenBank/DDBJ whole genome shotgun (WGS) entry which is preliminary data.</text>
</comment>
<gene>
    <name evidence="2" type="ORF">CLV94_1439</name>
</gene>
<dbReference type="InterPro" id="IPR001387">
    <property type="entry name" value="Cro/C1-type_HTH"/>
</dbReference>
<dbReference type="Pfam" id="PF13443">
    <property type="entry name" value="HTH_26"/>
    <property type="match status" value="1"/>
</dbReference>
<keyword evidence="2" id="KW-0238">DNA-binding</keyword>
<dbReference type="OrthoDB" id="9805309at2"/>
<dbReference type="Proteomes" id="UP000277579">
    <property type="component" value="Unassembled WGS sequence"/>
</dbReference>
<keyword evidence="3" id="KW-1185">Reference proteome</keyword>
<protein>
    <submittedName>
        <fullName evidence="2">DNA-binding Xre family transcriptional regulator</fullName>
    </submittedName>
</protein>